<dbReference type="InterPro" id="IPR050736">
    <property type="entry name" value="Sensor_HK_Regulatory"/>
</dbReference>
<dbReference type="SUPFAM" id="SSF55874">
    <property type="entry name" value="ATPase domain of HSP90 chaperone/DNA topoisomerase II/histidine kinase"/>
    <property type="match status" value="1"/>
</dbReference>
<dbReference type="Pfam" id="PF02518">
    <property type="entry name" value="HATPase_c"/>
    <property type="match status" value="1"/>
</dbReference>
<dbReference type="PANTHER" id="PTHR43711">
    <property type="entry name" value="TWO-COMPONENT HISTIDINE KINASE"/>
    <property type="match status" value="1"/>
</dbReference>
<dbReference type="SMART" id="SM00387">
    <property type="entry name" value="HATPase_c"/>
    <property type="match status" value="1"/>
</dbReference>
<feature type="repeat" description="TPR" evidence="7">
    <location>
        <begin position="231"/>
        <end position="264"/>
    </location>
</feature>
<keyword evidence="9" id="KW-1133">Transmembrane helix</keyword>
<feature type="repeat" description="TPR" evidence="7">
    <location>
        <begin position="271"/>
        <end position="304"/>
    </location>
</feature>
<feature type="repeat" description="TPR" evidence="7">
    <location>
        <begin position="151"/>
        <end position="184"/>
    </location>
</feature>
<gene>
    <name evidence="12" type="ORF">EV201_2731</name>
</gene>
<dbReference type="CDD" id="cd00082">
    <property type="entry name" value="HisKA"/>
    <property type="match status" value="1"/>
</dbReference>
<evidence type="ECO:0000256" key="5">
    <source>
        <dbReference type="ARBA" id="ARBA00022777"/>
    </source>
</evidence>
<feature type="signal peptide" evidence="10">
    <location>
        <begin position="1"/>
        <end position="20"/>
    </location>
</feature>
<keyword evidence="4" id="KW-0808">Transferase</keyword>
<keyword evidence="5 12" id="KW-0418">Kinase</keyword>
<dbReference type="Gene3D" id="3.30.565.10">
    <property type="entry name" value="Histidine kinase-like ATPase, C-terminal domain"/>
    <property type="match status" value="1"/>
</dbReference>
<dbReference type="OrthoDB" id="1116352at2"/>
<keyword evidence="6" id="KW-0902">Two-component regulatory system</keyword>
<dbReference type="Gene3D" id="1.10.287.130">
    <property type="match status" value="1"/>
</dbReference>
<keyword evidence="9" id="KW-0472">Membrane</keyword>
<evidence type="ECO:0000256" key="4">
    <source>
        <dbReference type="ARBA" id="ARBA00022679"/>
    </source>
</evidence>
<dbReference type="PRINTS" id="PR00344">
    <property type="entry name" value="BCTRLSENSOR"/>
</dbReference>
<sequence length="711" mass="81835">MSKYFTQLILLILTSIISLSFTGPTENTDSISNHLSNQFLKFEKSNKDSALIYAHRLIRHAKFNHQDSLTIRSTQNLGWFHLDNHQLDSALYYLDIALKDSETHNFPKLSIRSHLILGFYYIDKSDRKKAIEHYKTALNLAKKHHVFNYEAITYNELGNTYWEEGYIQKALQAFLNANEIIEKNNIESLKINTLVNIANIYIADKQWTKALIKLNEVLKLSKEEKNTYNLAVANNNIGTIYEAQKDYTKALIYYLKSLELRKGEEINIGLTSNYHNLGSVNYELGDYEQAIYFLNKSLTLAKKINSKTDFIYNYEYLAKVYIKTKEFKKAANYLAKATRLAEELGFINKRLDLAKVQTEYYLETGQLNRAKKAFLNYDSLKNDFLDNEKTEQIIKMQTLYETEKKEKENDLLKAQNQLSQLNLEKEIQRKDQVIYGLIVTLILLIVIIILLRNMTKANKTIKNINLKLEDSNEQLKIINKTKDKFFSIIAHDLRSPLGAILSFSNLIHDESNSSQEISLINEYNTYLNQSARNLNSLLENLLQWSKSQLGNMKYQAIDFNLSEIVQENIEIQKLKSKEKSITFTSKLNPNIHVFADVNMVNTIIRNLFSNALKFSYPKSEIIISTQLNGDTIQLSVQDFGVGMNTDKQSKLFSIDNNTSTLGTKQETGTGLGLILCKEFVEANGGQIWIESEEKKGSTFTFTLPLSKNLSN</sequence>
<reference evidence="12 13" key="1">
    <citation type="submission" date="2019-02" db="EMBL/GenBank/DDBJ databases">
        <title>Genomic Encyclopedia of Type Strains, Phase IV (KMG-IV): sequencing the most valuable type-strain genomes for metagenomic binning, comparative biology and taxonomic classification.</title>
        <authorList>
            <person name="Goeker M."/>
        </authorList>
    </citation>
    <scope>NUCLEOTIDE SEQUENCE [LARGE SCALE GENOMIC DNA]</scope>
    <source>
        <strain evidence="12 13">DSM 28825</strain>
    </source>
</reference>
<evidence type="ECO:0000256" key="8">
    <source>
        <dbReference type="SAM" id="Coils"/>
    </source>
</evidence>
<dbReference type="InterPro" id="IPR003661">
    <property type="entry name" value="HisK_dim/P_dom"/>
</dbReference>
<comment type="catalytic activity">
    <reaction evidence="1">
        <text>ATP + protein L-histidine = ADP + protein N-phospho-L-histidine.</text>
        <dbReference type="EC" id="2.7.13.3"/>
    </reaction>
</comment>
<dbReference type="SUPFAM" id="SSF47384">
    <property type="entry name" value="Homodimeric domain of signal transducing histidine kinase"/>
    <property type="match status" value="1"/>
</dbReference>
<dbReference type="PROSITE" id="PS50005">
    <property type="entry name" value="TPR"/>
    <property type="match status" value="4"/>
</dbReference>
<name>A0A4Q7VD02_9BACT</name>
<keyword evidence="7" id="KW-0802">TPR repeat</keyword>
<organism evidence="12 13">
    <name type="scientific">Ancylomarina subtilis</name>
    <dbReference type="NCBI Taxonomy" id="1639035"/>
    <lineage>
        <taxon>Bacteria</taxon>
        <taxon>Pseudomonadati</taxon>
        <taxon>Bacteroidota</taxon>
        <taxon>Bacteroidia</taxon>
        <taxon>Marinilabiliales</taxon>
        <taxon>Marinifilaceae</taxon>
        <taxon>Ancylomarina</taxon>
    </lineage>
</organism>
<feature type="chain" id="PRO_5020810196" description="histidine kinase" evidence="10">
    <location>
        <begin position="21"/>
        <end position="711"/>
    </location>
</feature>
<dbReference type="PROSITE" id="PS50109">
    <property type="entry name" value="HIS_KIN"/>
    <property type="match status" value="1"/>
</dbReference>
<evidence type="ECO:0000256" key="9">
    <source>
        <dbReference type="SAM" id="Phobius"/>
    </source>
</evidence>
<dbReference type="InterPro" id="IPR005467">
    <property type="entry name" value="His_kinase_dom"/>
</dbReference>
<feature type="coiled-coil region" evidence="8">
    <location>
        <begin position="397"/>
        <end position="481"/>
    </location>
</feature>
<accession>A0A4Q7VD02</accession>
<dbReference type="EMBL" id="SHKN01000002">
    <property type="protein sequence ID" value="RZT93560.1"/>
    <property type="molecule type" value="Genomic_DNA"/>
</dbReference>
<dbReference type="FunFam" id="3.30.565.10:FF:000006">
    <property type="entry name" value="Sensor histidine kinase WalK"/>
    <property type="match status" value="1"/>
</dbReference>
<dbReference type="Pfam" id="PF13181">
    <property type="entry name" value="TPR_8"/>
    <property type="match status" value="2"/>
</dbReference>
<evidence type="ECO:0000256" key="6">
    <source>
        <dbReference type="ARBA" id="ARBA00023012"/>
    </source>
</evidence>
<evidence type="ECO:0000256" key="1">
    <source>
        <dbReference type="ARBA" id="ARBA00000085"/>
    </source>
</evidence>
<protein>
    <recommendedName>
        <fullName evidence="2">histidine kinase</fullName>
        <ecNumber evidence="2">2.7.13.3</ecNumber>
    </recommendedName>
</protein>
<dbReference type="PANTHER" id="PTHR43711:SF1">
    <property type="entry name" value="HISTIDINE KINASE 1"/>
    <property type="match status" value="1"/>
</dbReference>
<keyword evidence="8" id="KW-0175">Coiled coil</keyword>
<evidence type="ECO:0000313" key="13">
    <source>
        <dbReference type="Proteomes" id="UP000293562"/>
    </source>
</evidence>
<feature type="repeat" description="TPR" evidence="7">
    <location>
        <begin position="111"/>
        <end position="144"/>
    </location>
</feature>
<feature type="domain" description="Histidine kinase" evidence="11">
    <location>
        <begin position="488"/>
        <end position="707"/>
    </location>
</feature>
<dbReference type="Proteomes" id="UP000293562">
    <property type="component" value="Unassembled WGS sequence"/>
</dbReference>
<keyword evidence="10" id="KW-0732">Signal</keyword>
<evidence type="ECO:0000256" key="3">
    <source>
        <dbReference type="ARBA" id="ARBA00022553"/>
    </source>
</evidence>
<dbReference type="InterPro" id="IPR036890">
    <property type="entry name" value="HATPase_C_sf"/>
</dbReference>
<keyword evidence="3" id="KW-0597">Phosphoprotein</keyword>
<dbReference type="Pfam" id="PF00512">
    <property type="entry name" value="HisKA"/>
    <property type="match status" value="1"/>
</dbReference>
<evidence type="ECO:0000256" key="7">
    <source>
        <dbReference type="PROSITE-ProRule" id="PRU00339"/>
    </source>
</evidence>
<dbReference type="InterPro" id="IPR004358">
    <property type="entry name" value="Sig_transdc_His_kin-like_C"/>
</dbReference>
<dbReference type="InterPro" id="IPR011990">
    <property type="entry name" value="TPR-like_helical_dom_sf"/>
</dbReference>
<dbReference type="AlphaFoldDB" id="A0A4Q7VD02"/>
<dbReference type="EC" id="2.7.13.3" evidence="2"/>
<dbReference type="SMART" id="SM00388">
    <property type="entry name" value="HisKA"/>
    <property type="match status" value="1"/>
</dbReference>
<keyword evidence="9" id="KW-0812">Transmembrane</keyword>
<proteinExistence type="predicted"/>
<evidence type="ECO:0000256" key="10">
    <source>
        <dbReference type="SAM" id="SignalP"/>
    </source>
</evidence>
<dbReference type="Pfam" id="PF13424">
    <property type="entry name" value="TPR_12"/>
    <property type="match status" value="2"/>
</dbReference>
<dbReference type="RefSeq" id="WP_130308100.1">
    <property type="nucleotide sequence ID" value="NZ_SHKN01000002.1"/>
</dbReference>
<evidence type="ECO:0000313" key="12">
    <source>
        <dbReference type="EMBL" id="RZT93560.1"/>
    </source>
</evidence>
<dbReference type="InterPro" id="IPR019734">
    <property type="entry name" value="TPR_rpt"/>
</dbReference>
<dbReference type="SUPFAM" id="SSF48452">
    <property type="entry name" value="TPR-like"/>
    <property type="match status" value="3"/>
</dbReference>
<keyword evidence="13" id="KW-1185">Reference proteome</keyword>
<dbReference type="GO" id="GO:0000155">
    <property type="term" value="F:phosphorelay sensor kinase activity"/>
    <property type="evidence" value="ECO:0007669"/>
    <property type="project" value="InterPro"/>
</dbReference>
<dbReference type="SMART" id="SM00028">
    <property type="entry name" value="TPR"/>
    <property type="match status" value="7"/>
</dbReference>
<evidence type="ECO:0000259" key="11">
    <source>
        <dbReference type="PROSITE" id="PS50109"/>
    </source>
</evidence>
<evidence type="ECO:0000256" key="2">
    <source>
        <dbReference type="ARBA" id="ARBA00012438"/>
    </source>
</evidence>
<comment type="caution">
    <text evidence="12">The sequence shown here is derived from an EMBL/GenBank/DDBJ whole genome shotgun (WGS) entry which is preliminary data.</text>
</comment>
<feature type="transmembrane region" description="Helical" evidence="9">
    <location>
        <begin position="433"/>
        <end position="451"/>
    </location>
</feature>
<dbReference type="InterPro" id="IPR036097">
    <property type="entry name" value="HisK_dim/P_sf"/>
</dbReference>
<dbReference type="Gene3D" id="1.25.40.10">
    <property type="entry name" value="Tetratricopeptide repeat domain"/>
    <property type="match status" value="2"/>
</dbReference>
<dbReference type="InterPro" id="IPR003594">
    <property type="entry name" value="HATPase_dom"/>
</dbReference>